<evidence type="ECO:0000313" key="1">
    <source>
        <dbReference type="EMBL" id="CCD46129.1"/>
    </source>
</evidence>
<dbReference type="AlphaFoldDB" id="G2Y0G4"/>
<dbReference type="HOGENOM" id="CLU_2941433_0_0_1"/>
<name>G2Y0G4_BOTF4</name>
<proteinExistence type="predicted"/>
<protein>
    <submittedName>
        <fullName evidence="1">Uncharacterized protein</fullName>
    </submittedName>
</protein>
<accession>G2Y0G4</accession>
<evidence type="ECO:0000313" key="2">
    <source>
        <dbReference type="Proteomes" id="UP000008177"/>
    </source>
</evidence>
<organism evidence="1 2">
    <name type="scientific">Botryotinia fuckeliana (strain T4)</name>
    <name type="common">Noble rot fungus</name>
    <name type="synonym">Botrytis cinerea</name>
    <dbReference type="NCBI Taxonomy" id="999810"/>
    <lineage>
        <taxon>Eukaryota</taxon>
        <taxon>Fungi</taxon>
        <taxon>Dikarya</taxon>
        <taxon>Ascomycota</taxon>
        <taxon>Pezizomycotina</taxon>
        <taxon>Leotiomycetes</taxon>
        <taxon>Helotiales</taxon>
        <taxon>Sclerotiniaceae</taxon>
        <taxon>Botrytis</taxon>
    </lineage>
</organism>
<dbReference type="InParanoid" id="G2Y0G4"/>
<dbReference type="EMBL" id="FQ790281">
    <property type="protein sequence ID" value="CCD46129.1"/>
    <property type="molecule type" value="Genomic_DNA"/>
</dbReference>
<gene>
    <name evidence="1" type="ORF">BofuT4_uP116790.1</name>
</gene>
<dbReference type="Proteomes" id="UP000008177">
    <property type="component" value="Unplaced contigs"/>
</dbReference>
<sequence length="60" mass="7103">MIWKMETMRFQKWTSGKDSIYRMSSVVDLDSEHTVSSCFLPIAIEIKIIWADDVFRAEME</sequence>
<reference evidence="2" key="1">
    <citation type="journal article" date="2011" name="PLoS Genet.">
        <title>Genomic analysis of the necrotrophic fungal pathogens Sclerotinia sclerotiorum and Botrytis cinerea.</title>
        <authorList>
            <person name="Amselem J."/>
            <person name="Cuomo C.A."/>
            <person name="van Kan J.A."/>
            <person name="Viaud M."/>
            <person name="Benito E.P."/>
            <person name="Couloux A."/>
            <person name="Coutinho P.M."/>
            <person name="de Vries R.P."/>
            <person name="Dyer P.S."/>
            <person name="Fillinger S."/>
            <person name="Fournier E."/>
            <person name="Gout L."/>
            <person name="Hahn M."/>
            <person name="Kohn L."/>
            <person name="Lapalu N."/>
            <person name="Plummer K.M."/>
            <person name="Pradier J.M."/>
            <person name="Quevillon E."/>
            <person name="Sharon A."/>
            <person name="Simon A."/>
            <person name="ten Have A."/>
            <person name="Tudzynski B."/>
            <person name="Tudzynski P."/>
            <person name="Wincker P."/>
            <person name="Andrew M."/>
            <person name="Anthouard V."/>
            <person name="Beever R.E."/>
            <person name="Beffa R."/>
            <person name="Benoit I."/>
            <person name="Bouzid O."/>
            <person name="Brault B."/>
            <person name="Chen Z."/>
            <person name="Choquer M."/>
            <person name="Collemare J."/>
            <person name="Cotton P."/>
            <person name="Danchin E.G."/>
            <person name="Da Silva C."/>
            <person name="Gautier A."/>
            <person name="Giraud C."/>
            <person name="Giraud T."/>
            <person name="Gonzalez C."/>
            <person name="Grossetete S."/>
            <person name="Guldener U."/>
            <person name="Henrissat B."/>
            <person name="Howlett B.J."/>
            <person name="Kodira C."/>
            <person name="Kretschmer M."/>
            <person name="Lappartient A."/>
            <person name="Leroch M."/>
            <person name="Levis C."/>
            <person name="Mauceli E."/>
            <person name="Neuveglise C."/>
            <person name="Oeser B."/>
            <person name="Pearson M."/>
            <person name="Poulain J."/>
            <person name="Poussereau N."/>
            <person name="Quesneville H."/>
            <person name="Rascle C."/>
            <person name="Schumacher J."/>
            <person name="Segurens B."/>
            <person name="Sexton A."/>
            <person name="Silva E."/>
            <person name="Sirven C."/>
            <person name="Soanes D.M."/>
            <person name="Talbot N.J."/>
            <person name="Templeton M."/>
            <person name="Yandava C."/>
            <person name="Yarden O."/>
            <person name="Zeng Q."/>
            <person name="Rollins J.A."/>
            <person name="Lebrun M.H."/>
            <person name="Dickman M."/>
        </authorList>
    </citation>
    <scope>NUCLEOTIDE SEQUENCE [LARGE SCALE GENOMIC DNA]</scope>
    <source>
        <strain evidence="2">T4</strain>
    </source>
</reference>